<dbReference type="Pfam" id="PF02308">
    <property type="entry name" value="MgtC"/>
    <property type="match status" value="1"/>
</dbReference>
<dbReference type="RefSeq" id="WP_214431069.1">
    <property type="nucleotide sequence ID" value="NZ_CAWPUQ010000328.1"/>
</dbReference>
<evidence type="ECO:0000256" key="1">
    <source>
        <dbReference type="ARBA" id="ARBA00004651"/>
    </source>
</evidence>
<dbReference type="GO" id="GO:0005886">
    <property type="term" value="C:plasma membrane"/>
    <property type="evidence" value="ECO:0007669"/>
    <property type="project" value="UniProtKB-SubCell"/>
</dbReference>
<name>A0A8J7I027_9NOST</name>
<feature type="transmembrane region" description="Helical" evidence="7">
    <location>
        <begin position="443"/>
        <end position="460"/>
    </location>
</feature>
<dbReference type="PANTHER" id="PTHR39084">
    <property type="entry name" value="MEMBRANE PROTEIN-RELATED"/>
    <property type="match status" value="1"/>
</dbReference>
<feature type="transmembrane region" description="Helical" evidence="7">
    <location>
        <begin position="176"/>
        <end position="194"/>
    </location>
</feature>
<feature type="transmembrane region" description="Helical" evidence="7">
    <location>
        <begin position="411"/>
        <end position="431"/>
    </location>
</feature>
<dbReference type="PRINTS" id="PR01837">
    <property type="entry name" value="MGTCSAPBPROT"/>
</dbReference>
<comment type="subcellular location">
    <subcellularLocation>
        <location evidence="1">Cell membrane</location>
        <topology evidence="1">Multi-pass membrane protein</topology>
    </subcellularLocation>
</comment>
<dbReference type="Pfam" id="PF13194">
    <property type="entry name" value="DUF4010"/>
    <property type="match status" value="1"/>
</dbReference>
<feature type="transmembrane region" description="Helical" evidence="7">
    <location>
        <begin position="127"/>
        <end position="155"/>
    </location>
</feature>
<evidence type="ECO:0000313" key="10">
    <source>
        <dbReference type="EMBL" id="MBH8572245.1"/>
    </source>
</evidence>
<dbReference type="AlphaFoldDB" id="A0A8J7I027"/>
<feature type="transmembrane region" description="Helical" evidence="7">
    <location>
        <begin position="206"/>
        <end position="224"/>
    </location>
</feature>
<evidence type="ECO:0000259" key="9">
    <source>
        <dbReference type="Pfam" id="PF13194"/>
    </source>
</evidence>
<feature type="transmembrane region" description="Helical" evidence="7">
    <location>
        <begin position="269"/>
        <end position="288"/>
    </location>
</feature>
<evidence type="ECO:0000256" key="5">
    <source>
        <dbReference type="ARBA" id="ARBA00022989"/>
    </source>
</evidence>
<comment type="caution">
    <text evidence="10">The sequence shown here is derived from an EMBL/GenBank/DDBJ whole genome shotgun (WGS) entry which is preliminary data.</text>
</comment>
<evidence type="ECO:0000256" key="2">
    <source>
        <dbReference type="ARBA" id="ARBA00009298"/>
    </source>
</evidence>
<dbReference type="InterPro" id="IPR025105">
    <property type="entry name" value="DUF4010"/>
</dbReference>
<dbReference type="InterPro" id="IPR049177">
    <property type="entry name" value="MgtC_SapB_SrpB_YhiD_N"/>
</dbReference>
<evidence type="ECO:0000256" key="4">
    <source>
        <dbReference type="ARBA" id="ARBA00022692"/>
    </source>
</evidence>
<dbReference type="EMBL" id="JAECZA010000009">
    <property type="protein sequence ID" value="MBH8572245.1"/>
    <property type="molecule type" value="Genomic_DNA"/>
</dbReference>
<feature type="domain" description="MgtC/SapB/SrpB/YhiD N-terminal" evidence="8">
    <location>
        <begin position="49"/>
        <end position="162"/>
    </location>
</feature>
<dbReference type="PANTHER" id="PTHR39084:SF1">
    <property type="entry name" value="DUF4010 DOMAIN-CONTAINING PROTEIN"/>
    <property type="match status" value="1"/>
</dbReference>
<accession>A0A8J7I027</accession>
<protein>
    <submittedName>
        <fullName evidence="10">MgtC/SapB family protein</fullName>
    </submittedName>
</protein>
<keyword evidence="11" id="KW-1185">Reference proteome</keyword>
<keyword evidence="4 7" id="KW-0812">Transmembrane</keyword>
<evidence type="ECO:0000256" key="3">
    <source>
        <dbReference type="ARBA" id="ARBA00022475"/>
    </source>
</evidence>
<feature type="transmembrane region" description="Helical" evidence="7">
    <location>
        <begin position="351"/>
        <end position="369"/>
    </location>
</feature>
<keyword evidence="6 7" id="KW-0472">Membrane</keyword>
<proteinExistence type="inferred from homology"/>
<evidence type="ECO:0000313" key="11">
    <source>
        <dbReference type="Proteomes" id="UP000662314"/>
    </source>
</evidence>
<reference evidence="10 11" key="1">
    <citation type="journal article" date="2021" name="Int. J. Syst. Evol. Microbiol.">
        <title>Amazonocrinis nigriterrae gen. nov., sp. nov., Atlanticothrix silvestris gen. nov., sp. nov. and Dendronalium phyllosphericum gen. nov., sp. nov., nostocacean cyanobacteria from Brazilian environments.</title>
        <authorList>
            <person name="Alvarenga D.O."/>
            <person name="Andreote A.P.D."/>
            <person name="Branco L.H.Z."/>
            <person name="Delbaje E."/>
            <person name="Cruz R.B."/>
            <person name="Varani A.M."/>
            <person name="Fiore M.F."/>
        </authorList>
    </citation>
    <scope>NUCLEOTIDE SEQUENCE [LARGE SCALE GENOMIC DNA]</scope>
    <source>
        <strain evidence="10 11">CENA369</strain>
    </source>
</reference>
<dbReference type="InterPro" id="IPR003416">
    <property type="entry name" value="MgtC/SapB/SrpB/YhiD_fam"/>
</dbReference>
<sequence length="462" mass="48689">MSLYGLSAYLLPSQLMDISFQYWISVAPTNDLASSIFSGTLHTYSIKRLSLALVIGLFVGLEREWRHKHTGVRTFGFVSLLGGLGGILGENYALLCIALLGLLIVFLNLQTLRVGKGTELTTSTALLVIGLAGVLCGQGHTVTPVAVAVIAAALLSWKESLKGFSLGLSEPELKSAIMLAMLTFVIYPALPSGTIDPWGLVQLREAWLTVILVAGIGFVNYVLWKIYGTRGIQVASFLGGLVNSSVAVVELAKRVHETQGRLNEVAYRGIVLATIAMVLRNAVLLAILSPHTLQSSAPALALMLAGSVGLTLIHRQAVQTASRPLEVDQGNNLAIETTHTLNFESPFSLKSALKFGLIFLALQIAAVLAQKALGQFGFYSVSIVGGLISSASAVASAATLAAHGTLSANEAGTGAVFASVASVLVNLPLVARISHERQLTKRLTVAMLLIVTLGIVGTLFPV</sequence>
<evidence type="ECO:0000256" key="6">
    <source>
        <dbReference type="ARBA" id="ARBA00023136"/>
    </source>
</evidence>
<organism evidence="10 11">
    <name type="scientific">Dendronalium phyllosphericum CENA369</name>
    <dbReference type="NCBI Taxonomy" id="1725256"/>
    <lineage>
        <taxon>Bacteria</taxon>
        <taxon>Bacillati</taxon>
        <taxon>Cyanobacteriota</taxon>
        <taxon>Cyanophyceae</taxon>
        <taxon>Nostocales</taxon>
        <taxon>Nostocaceae</taxon>
        <taxon>Dendronalium</taxon>
        <taxon>Dendronalium phyllosphericum</taxon>
    </lineage>
</organism>
<feature type="domain" description="DUF4010" evidence="9">
    <location>
        <begin position="211"/>
        <end position="432"/>
    </location>
</feature>
<evidence type="ECO:0000259" key="8">
    <source>
        <dbReference type="Pfam" id="PF02308"/>
    </source>
</evidence>
<dbReference type="Proteomes" id="UP000662314">
    <property type="component" value="Unassembled WGS sequence"/>
</dbReference>
<comment type="similarity">
    <text evidence="2">Belongs to the MgtC/SapB family.</text>
</comment>
<feature type="transmembrane region" description="Helical" evidence="7">
    <location>
        <begin position="376"/>
        <end position="399"/>
    </location>
</feature>
<feature type="transmembrane region" description="Helical" evidence="7">
    <location>
        <begin position="231"/>
        <end position="249"/>
    </location>
</feature>
<evidence type="ECO:0000256" key="7">
    <source>
        <dbReference type="SAM" id="Phobius"/>
    </source>
</evidence>
<keyword evidence="5 7" id="KW-1133">Transmembrane helix</keyword>
<gene>
    <name evidence="10" type="ORF">I8752_04180</name>
</gene>
<keyword evidence="3" id="KW-1003">Cell membrane</keyword>
<feature type="transmembrane region" description="Helical" evidence="7">
    <location>
        <begin position="74"/>
        <end position="107"/>
    </location>
</feature>